<dbReference type="GO" id="GO:0016758">
    <property type="term" value="F:hexosyltransferase activity"/>
    <property type="evidence" value="ECO:0007669"/>
    <property type="project" value="InterPro"/>
</dbReference>
<proteinExistence type="predicted"/>
<gene>
    <name evidence="2" type="ORF">ABFY20_04665</name>
</gene>
<protein>
    <submittedName>
        <fullName evidence="2">Glycosyltransferase</fullName>
    </submittedName>
</protein>
<dbReference type="SUPFAM" id="SSF53756">
    <property type="entry name" value="UDP-Glycosyltransferase/glycogen phosphorylase"/>
    <property type="match status" value="1"/>
</dbReference>
<name>A0AB39BJU9_9MICO</name>
<accession>A0AB39BJU9</accession>
<dbReference type="Pfam" id="PF04101">
    <property type="entry name" value="Glyco_tran_28_C"/>
    <property type="match status" value="1"/>
</dbReference>
<dbReference type="AlphaFoldDB" id="A0AB39BJU9"/>
<dbReference type="Gene3D" id="3.40.50.2000">
    <property type="entry name" value="Glycogen Phosphorylase B"/>
    <property type="match status" value="1"/>
</dbReference>
<dbReference type="InterPro" id="IPR007235">
    <property type="entry name" value="Glyco_trans_28_C"/>
</dbReference>
<organism evidence="2">
    <name type="scientific">Herbiconiux sp. A18JL235</name>
    <dbReference type="NCBI Taxonomy" id="3152363"/>
    <lineage>
        <taxon>Bacteria</taxon>
        <taxon>Bacillati</taxon>
        <taxon>Actinomycetota</taxon>
        <taxon>Actinomycetes</taxon>
        <taxon>Micrococcales</taxon>
        <taxon>Microbacteriaceae</taxon>
        <taxon>Herbiconiux</taxon>
    </lineage>
</organism>
<evidence type="ECO:0000313" key="2">
    <source>
        <dbReference type="EMBL" id="XDI06395.1"/>
    </source>
</evidence>
<sequence>MSLLASTRHKFIDYIAPRDYMGVAKASRIFSALLKEEDFDAVVSTGAAVALASHLPARRRGARTIYIESVSRFDGPSLTGRILQRVPHIERYAQHSGYNVSRWRQEFSVLDTYAADATWQHDGVPRSIFVTLGTIHPYRFDRLVDRLVEIAPTNTEFVWQLGSTIRDDLPGTVHNEMSAAQFEAAALGSELVVTHAGVGTIMGLLDVRRPTLVVPRRRSFKEHVDDHQLQITREVSSRGLAIASEADQIDIDTLTRASATRVL</sequence>
<dbReference type="EMBL" id="CP162511">
    <property type="protein sequence ID" value="XDI06395.1"/>
    <property type="molecule type" value="Genomic_DNA"/>
</dbReference>
<dbReference type="RefSeq" id="WP_368498777.1">
    <property type="nucleotide sequence ID" value="NZ_CP162511.1"/>
</dbReference>
<evidence type="ECO:0000259" key="1">
    <source>
        <dbReference type="Pfam" id="PF04101"/>
    </source>
</evidence>
<feature type="domain" description="Glycosyl transferase family 28 C-terminal" evidence="1">
    <location>
        <begin position="128"/>
        <end position="240"/>
    </location>
</feature>
<reference evidence="2" key="1">
    <citation type="submission" date="2024-05" db="EMBL/GenBank/DDBJ databases">
        <title>Herbiconiux sp. A18JL235.</title>
        <authorList>
            <person name="Zhang G."/>
        </authorList>
    </citation>
    <scope>NUCLEOTIDE SEQUENCE</scope>
    <source>
        <strain evidence="2">A18JL235</strain>
    </source>
</reference>